<name>I1X513_9BACT</name>
<keyword evidence="3 7" id="KW-0812">Transmembrane</keyword>
<reference evidence="9" key="1">
    <citation type="journal article" date="2012" name="ISME J.">
        <title>Roseobacter clade bacteria are abundant in coastal sediments and encode a novel combination of sulfur oxidation genes.</title>
        <authorList>
            <person name="Lenk S."/>
            <person name="Moraru C."/>
            <person name="Hahnke S."/>
            <person name="Arnds J."/>
            <person name="Richter M."/>
            <person name="Kube M."/>
            <person name="Reinhardt R."/>
            <person name="Brinkhoff T."/>
            <person name="Harder J."/>
            <person name="Amann R."/>
            <person name="Mussmann M."/>
        </authorList>
    </citation>
    <scope>NUCLEOTIDE SEQUENCE</scope>
</reference>
<evidence type="ECO:0000259" key="8">
    <source>
        <dbReference type="Pfam" id="PF02665"/>
    </source>
</evidence>
<keyword evidence="5 9" id="KW-0560">Oxidoreductase</keyword>
<keyword evidence="2" id="KW-1003">Cell membrane</keyword>
<protein>
    <submittedName>
        <fullName evidence="9">Sulfur oxidation protein DsrM</fullName>
        <ecNumber evidence="9">1.7.99.4</ecNumber>
    </submittedName>
</protein>
<feature type="transmembrane region" description="Helical" evidence="7">
    <location>
        <begin position="71"/>
        <end position="91"/>
    </location>
</feature>
<feature type="domain" description="NarG-like" evidence="8">
    <location>
        <begin position="76"/>
        <end position="212"/>
    </location>
</feature>
<feature type="transmembrane region" description="Helical" evidence="7">
    <location>
        <begin position="188"/>
        <end position="206"/>
    </location>
</feature>
<dbReference type="Gene3D" id="1.20.950.20">
    <property type="entry name" value="Transmembrane di-heme cytochromes, Chain C"/>
    <property type="match status" value="1"/>
</dbReference>
<keyword evidence="6 7" id="KW-0472">Membrane</keyword>
<gene>
    <name evidence="9" type="primary">dsrM</name>
    <name evidence="9" type="ORF">ws633F6_0030</name>
</gene>
<evidence type="ECO:0000256" key="1">
    <source>
        <dbReference type="ARBA" id="ARBA00004651"/>
    </source>
</evidence>
<organism evidence="9">
    <name type="scientific">uncultured bacterium ws633F6</name>
    <dbReference type="NCBI Taxonomy" id="1131832"/>
    <lineage>
        <taxon>Bacteria</taxon>
        <taxon>environmental samples</taxon>
    </lineage>
</organism>
<evidence type="ECO:0000313" key="9">
    <source>
        <dbReference type="EMBL" id="AFI78588.1"/>
    </source>
</evidence>
<dbReference type="EMBL" id="JQ256785">
    <property type="protein sequence ID" value="AFI78588.1"/>
    <property type="molecule type" value="Genomic_DNA"/>
</dbReference>
<accession>I1X513</accession>
<evidence type="ECO:0000256" key="6">
    <source>
        <dbReference type="ARBA" id="ARBA00023136"/>
    </source>
</evidence>
<proteinExistence type="predicted"/>
<evidence type="ECO:0000256" key="7">
    <source>
        <dbReference type="SAM" id="Phobius"/>
    </source>
</evidence>
<evidence type="ECO:0000256" key="3">
    <source>
        <dbReference type="ARBA" id="ARBA00022692"/>
    </source>
</evidence>
<feature type="transmembrane region" description="Helical" evidence="7">
    <location>
        <begin position="142"/>
        <end position="168"/>
    </location>
</feature>
<sequence length="246" mass="28214">MSFLTILFAALFYFATAVILFGVGFKIWQYATTPAPLKIPTMPAPVTKSGVVFRMAEEVVLFKSLFRGNKWTWIFGWMFHFALLLVTLRHLRYFQEPVWWWVNVIQPFGKYAGYAMVIGLLGLLARRIFVARVKYISAPSDYLMLVLILAIGLTGLAMKFITHTDIIAVKEFMLGLMYFDIQPMPTDLLFIAHLSLVILLMLVFPFSKLLHAPGVFFSPTRNQVDNPREQRHVADWAVELDATRKS</sequence>
<dbReference type="EC" id="1.7.99.4" evidence="9"/>
<dbReference type="SUPFAM" id="SSF103501">
    <property type="entry name" value="Respiratory nitrate reductase 1 gamma chain"/>
    <property type="match status" value="1"/>
</dbReference>
<evidence type="ECO:0000256" key="5">
    <source>
        <dbReference type="ARBA" id="ARBA00023002"/>
    </source>
</evidence>
<comment type="subcellular location">
    <subcellularLocation>
        <location evidence="1">Cell membrane</location>
        <topology evidence="1">Multi-pass membrane protein</topology>
    </subcellularLocation>
</comment>
<keyword evidence="4 7" id="KW-1133">Transmembrane helix</keyword>
<dbReference type="GO" id="GO:0005886">
    <property type="term" value="C:plasma membrane"/>
    <property type="evidence" value="ECO:0007669"/>
    <property type="project" value="UniProtKB-SubCell"/>
</dbReference>
<dbReference type="GO" id="GO:0016491">
    <property type="term" value="F:oxidoreductase activity"/>
    <property type="evidence" value="ECO:0007669"/>
    <property type="project" value="UniProtKB-KW"/>
</dbReference>
<evidence type="ECO:0000256" key="4">
    <source>
        <dbReference type="ARBA" id="ARBA00022989"/>
    </source>
</evidence>
<feature type="transmembrane region" description="Helical" evidence="7">
    <location>
        <begin position="111"/>
        <end position="130"/>
    </location>
</feature>
<dbReference type="InterPro" id="IPR036197">
    <property type="entry name" value="NarG-like_sf"/>
</dbReference>
<feature type="transmembrane region" description="Helical" evidence="7">
    <location>
        <begin position="6"/>
        <end position="28"/>
    </location>
</feature>
<dbReference type="Pfam" id="PF02665">
    <property type="entry name" value="Nitrate_red_gam"/>
    <property type="match status" value="1"/>
</dbReference>
<evidence type="ECO:0000256" key="2">
    <source>
        <dbReference type="ARBA" id="ARBA00022475"/>
    </source>
</evidence>
<dbReference type="InterPro" id="IPR023234">
    <property type="entry name" value="NarG-like_domain"/>
</dbReference>
<dbReference type="AlphaFoldDB" id="I1X513"/>